<keyword evidence="2 6" id="KW-0645">Protease</keyword>
<dbReference type="GO" id="GO:0006508">
    <property type="term" value="P:proteolysis"/>
    <property type="evidence" value="ECO:0007669"/>
    <property type="project" value="UniProtKB-KW"/>
</dbReference>
<dbReference type="Pfam" id="PF13715">
    <property type="entry name" value="CarbopepD_reg_2"/>
    <property type="match status" value="1"/>
</dbReference>
<dbReference type="InterPro" id="IPR013320">
    <property type="entry name" value="ConA-like_dom_sf"/>
</dbReference>
<dbReference type="InterPro" id="IPR023828">
    <property type="entry name" value="Peptidase_S8_Ser-AS"/>
</dbReference>
<evidence type="ECO:0000256" key="2">
    <source>
        <dbReference type="ARBA" id="ARBA00022670"/>
    </source>
</evidence>
<evidence type="ECO:0000256" key="1">
    <source>
        <dbReference type="ARBA" id="ARBA00011073"/>
    </source>
</evidence>
<feature type="active site" description="Charge relay system" evidence="5 6">
    <location>
        <position position="466"/>
    </location>
</feature>
<dbReference type="FunFam" id="3.40.50.200:FF:000043">
    <property type="entry name" value="Peptidase S8"/>
    <property type="match status" value="1"/>
</dbReference>
<reference evidence="11 12" key="1">
    <citation type="submission" date="2018-06" db="EMBL/GenBank/DDBJ databases">
        <title>Genomic Encyclopedia of Archaeal and Bacterial Type Strains, Phase II (KMG-II): from individual species to whole genera.</title>
        <authorList>
            <person name="Goeker M."/>
        </authorList>
    </citation>
    <scope>NUCLEOTIDE SEQUENCE [LARGE SCALE GENOMIC DNA]</scope>
    <source>
        <strain evidence="11 12">KACC 16626</strain>
    </source>
</reference>
<dbReference type="EMBL" id="QJTJ01000003">
    <property type="protein sequence ID" value="PYF07944.1"/>
    <property type="molecule type" value="Genomic_DNA"/>
</dbReference>
<dbReference type="Gene3D" id="2.60.40.1120">
    <property type="entry name" value="Carboxypeptidase-like, regulatory domain"/>
    <property type="match status" value="2"/>
</dbReference>
<evidence type="ECO:0000256" key="6">
    <source>
        <dbReference type="PROSITE-ProRule" id="PRU01240"/>
    </source>
</evidence>
<dbReference type="SUPFAM" id="SSF49464">
    <property type="entry name" value="Carboxypeptidase regulatory domain-like"/>
    <property type="match status" value="2"/>
</dbReference>
<comment type="similarity">
    <text evidence="1 6 7">Belongs to the peptidase S8 family.</text>
</comment>
<dbReference type="Gene3D" id="2.60.40.10">
    <property type="entry name" value="Immunoglobulins"/>
    <property type="match status" value="2"/>
</dbReference>
<feature type="active site" description="Charge relay system" evidence="5 6">
    <location>
        <position position="242"/>
    </location>
</feature>
<dbReference type="InterPro" id="IPR036852">
    <property type="entry name" value="Peptidase_S8/S53_dom_sf"/>
</dbReference>
<dbReference type="InterPro" id="IPR022398">
    <property type="entry name" value="Peptidase_S8_His-AS"/>
</dbReference>
<feature type="domain" description="Inhibitor I9" evidence="10">
    <location>
        <begin position="87"/>
        <end position="196"/>
    </location>
</feature>
<dbReference type="Proteomes" id="UP000247416">
    <property type="component" value="Unassembled WGS sequence"/>
</dbReference>
<keyword evidence="4 6" id="KW-0720">Serine protease</keyword>
<dbReference type="NCBIfam" id="NF038128">
    <property type="entry name" value="choice_anch_J"/>
    <property type="match status" value="1"/>
</dbReference>
<keyword evidence="12" id="KW-1185">Reference proteome</keyword>
<evidence type="ECO:0000313" key="11">
    <source>
        <dbReference type="EMBL" id="PYF07944.1"/>
    </source>
</evidence>
<evidence type="ECO:0000259" key="10">
    <source>
        <dbReference type="Pfam" id="PF05922"/>
    </source>
</evidence>
<dbReference type="InterPro" id="IPR000209">
    <property type="entry name" value="Peptidase_S8/S53_dom"/>
</dbReference>
<evidence type="ECO:0000313" key="12">
    <source>
        <dbReference type="Proteomes" id="UP000247416"/>
    </source>
</evidence>
<dbReference type="Pfam" id="PF05922">
    <property type="entry name" value="Inhibitor_I9"/>
    <property type="match status" value="1"/>
</dbReference>
<evidence type="ECO:0000256" key="5">
    <source>
        <dbReference type="PIRSR" id="PIRSR015477-1"/>
    </source>
</evidence>
<comment type="caution">
    <text evidence="11">The sequence shown here is derived from an EMBL/GenBank/DDBJ whole genome shotgun (WGS) entry which is preliminary data.</text>
</comment>
<dbReference type="PROSITE" id="PS51892">
    <property type="entry name" value="SUBTILASE"/>
    <property type="match status" value="1"/>
</dbReference>
<name>A0A318TTG4_9BACL</name>
<dbReference type="InterPro" id="IPR015500">
    <property type="entry name" value="Peptidase_S8_subtilisin-rel"/>
</dbReference>
<dbReference type="PANTHER" id="PTHR43399:SF4">
    <property type="entry name" value="CELL WALL-ASSOCIATED PROTEASE"/>
    <property type="match status" value="1"/>
</dbReference>
<dbReference type="SUPFAM" id="SSF49899">
    <property type="entry name" value="Concanavalin A-like lectins/glucanases"/>
    <property type="match status" value="1"/>
</dbReference>
<feature type="compositionally biased region" description="Basic and acidic residues" evidence="8">
    <location>
        <begin position="825"/>
        <end position="836"/>
    </location>
</feature>
<keyword evidence="3 6" id="KW-0378">Hydrolase</keyword>
<organism evidence="11 12">
    <name type="scientific">Ureibacillus chungkukjangi</name>
    <dbReference type="NCBI Taxonomy" id="1202712"/>
    <lineage>
        <taxon>Bacteria</taxon>
        <taxon>Bacillati</taxon>
        <taxon>Bacillota</taxon>
        <taxon>Bacilli</taxon>
        <taxon>Bacillales</taxon>
        <taxon>Caryophanaceae</taxon>
        <taxon>Ureibacillus</taxon>
    </lineage>
</organism>
<feature type="domain" description="Peptidase S8/S53" evidence="9">
    <location>
        <begin position="233"/>
        <end position="518"/>
    </location>
</feature>
<evidence type="ECO:0000256" key="4">
    <source>
        <dbReference type="ARBA" id="ARBA00022825"/>
    </source>
</evidence>
<gene>
    <name evidence="11" type="ORF">BJ095_103112</name>
</gene>
<accession>A0A318TTG4</accession>
<proteinExistence type="inferred from homology"/>
<evidence type="ECO:0000259" key="9">
    <source>
        <dbReference type="Pfam" id="PF00082"/>
    </source>
</evidence>
<dbReference type="InterPro" id="IPR023827">
    <property type="entry name" value="Peptidase_S8_Asp-AS"/>
</dbReference>
<dbReference type="Pfam" id="PF20773">
    <property type="entry name" value="InhA-like_MAM"/>
    <property type="match status" value="1"/>
</dbReference>
<dbReference type="Pfam" id="PF09136">
    <property type="entry name" value="Glucodextran_B"/>
    <property type="match status" value="2"/>
</dbReference>
<dbReference type="InterPro" id="IPR051048">
    <property type="entry name" value="Peptidase_S8/S53_subtilisin"/>
</dbReference>
<dbReference type="SUPFAM" id="SSF52743">
    <property type="entry name" value="Subtilisin-like"/>
    <property type="match status" value="1"/>
</dbReference>
<dbReference type="PROSITE" id="PS00138">
    <property type="entry name" value="SUBTILASE_SER"/>
    <property type="match status" value="1"/>
</dbReference>
<protein>
    <submittedName>
        <fullName evidence="11">Bacillopeptidase F</fullName>
    </submittedName>
</protein>
<evidence type="ECO:0000256" key="7">
    <source>
        <dbReference type="RuleBase" id="RU003355"/>
    </source>
</evidence>
<feature type="active site" description="Charge relay system" evidence="5 6">
    <location>
        <position position="288"/>
    </location>
</feature>
<dbReference type="Gene3D" id="3.40.50.200">
    <property type="entry name" value="Peptidase S8/S53 domain"/>
    <property type="match status" value="1"/>
</dbReference>
<evidence type="ECO:0000256" key="3">
    <source>
        <dbReference type="ARBA" id="ARBA00022801"/>
    </source>
</evidence>
<dbReference type="PROSITE" id="PS00137">
    <property type="entry name" value="SUBTILASE_HIS"/>
    <property type="match status" value="1"/>
</dbReference>
<dbReference type="InterPro" id="IPR012103">
    <property type="entry name" value="Pept_S8A_Bpr"/>
</dbReference>
<dbReference type="InterPro" id="IPR008969">
    <property type="entry name" value="CarboxyPept-like_regulatory"/>
</dbReference>
<dbReference type="InterPro" id="IPR010259">
    <property type="entry name" value="S8pro/Inhibitor_I9"/>
</dbReference>
<dbReference type="Pfam" id="PF00082">
    <property type="entry name" value="Peptidase_S8"/>
    <property type="match status" value="1"/>
</dbReference>
<dbReference type="PIRSF" id="PIRSF015477">
    <property type="entry name" value="Bpr"/>
    <property type="match status" value="1"/>
</dbReference>
<sequence>MFIRKGEQVVVNLEGGEIMKTKRSTKILSITASLLMTVSLIAPNVASAKEVNKLHESLKQSSVSNVLAKDKISDRLLTDFKDEEKVTFLVKFKEKADPQKVAAQARKTAADKNLSAQNTKLVQRSAVVSELKATSIDSQASVIKFLEQEKKKGAVSEFDSYYVVNGMAVTATKEIAEKIAGYSEVEKVLPNETRKLVTTKTKEAKAPAADVANVEWNVSRVKAPEVWEMGIDGSGTVVAVIDTGVDWDHPALKEKYRGYNEATGEVDHDFNWFDATAGQSEPYDDDGHGTHVTGTVVGSEPNGSNQIGVAPGAEYISVKAFTPAGGTDADLLEAAEWILAPTDSEGNIRVDLAPDVVNNSWGGGPGLDEWYRDVVISWRAAEIFPEFSAGNTTLFNPGGPGSVAAPANYPESFATGAIDINNKVASFSLRGPSPYEEIKPDISAPGVNIRSSVPGGGYEGGWNGTSMAGPAVAGVAALLRQVNSNITVDEMEEILLETATPLTDSEYPASPNHGYGYGLVDAYSAVSSIISGLGTIEGQVTKQGEDTEAPTFEYEAPSETYAGMDLTLTISVSDNISVSSVNLNYVDGNGDVQAIQAGRSSGDYKSGEFTVVVPGNLITGSEFTYFWTINDFGNNEVTSDEYSIQVNPGISTGYSEDFEGQPVGWSSFGNANSWEWGAPSSGPGSAASGEKVYATNLAGTYANNMNATLIMPPVDLPEGNSYLQFKNWYNFELSWDFGHVVISTDLENWTQLQEVSGESNGWISSEINLSDYAGQRVYIGFNAYSDGSVLRDGWYIDDVALSNTALTKNQLGVIKKIKTEKPAKLTKEDKAAEKNKAKTQTPINPAKIKPENPVKAKTPEVEAIVNPTLLPLGAQVSVLESGRSVYTNPVDGTYTMTHSAGTFTVKAGAYGYESEEQTVSLEADQAVSADFTLDELPQSSVTGSITDAKTGEPIEGAILLLVEDANITPVSTDASGNYTITGYEGSYTLKVLANGYRGQEISVVIDADGAVQDIALEPFYTYPGGEIGYDDGTGENARAYYDAGNGWAVKMTLPEGEENGIVTDGVFRFWDTTWPTPGGTNFKVEVWDATGANGTPGKKLAGPIDATALRNGEWTVVDLREHNIAVNGDFYMVYIQSAINTSSPGLATDEDGTNAGRSYQYVSGAWSPVPAEEGNYMIRARVSYEVATPVITGPTENFITNESELIVTGTASPTTTIELTLNGEAAGTTEVSENGQFEIPVTLAEGNNELKVTSTLDGKTTGESAPVTVVLDTASPTVTITAPANGEKISRESVTVTGTVEDANLDFVKVNGQKATVTNGKFSHRMLIDSGTNTIKVIAQDLAGNRKAETITVTADFDAPVIENVKPDANLNLITGKSVKIEFDSEPGLRATYMIHMPLTNLNGNSLQNATELPMMEESPGHYVGYYTVPYGTVADGAQIEVKAVDSFNNETRAKAAGKLYINVDSSNSKATDVRNNGNKSVK</sequence>
<dbReference type="InterPro" id="IPR013783">
    <property type="entry name" value="Ig-like_fold"/>
</dbReference>
<dbReference type="GO" id="GO:0004252">
    <property type="term" value="F:serine-type endopeptidase activity"/>
    <property type="evidence" value="ECO:0007669"/>
    <property type="project" value="UniProtKB-UniRule"/>
</dbReference>
<dbReference type="PANTHER" id="PTHR43399">
    <property type="entry name" value="SUBTILISIN-RELATED"/>
    <property type="match status" value="1"/>
</dbReference>
<dbReference type="PROSITE" id="PS00136">
    <property type="entry name" value="SUBTILASE_ASP"/>
    <property type="match status" value="1"/>
</dbReference>
<feature type="region of interest" description="Disordered" evidence="8">
    <location>
        <begin position="825"/>
        <end position="855"/>
    </location>
</feature>
<evidence type="ECO:0000256" key="8">
    <source>
        <dbReference type="SAM" id="MobiDB-lite"/>
    </source>
</evidence>
<dbReference type="PRINTS" id="PR00723">
    <property type="entry name" value="SUBTILISIN"/>
</dbReference>
<dbReference type="Gene3D" id="2.60.120.200">
    <property type="match status" value="1"/>
</dbReference>